<dbReference type="Proteomes" id="UP000249123">
    <property type="component" value="Unassembled WGS sequence"/>
</dbReference>
<accession>A0A8B2PPM9</accession>
<organism evidence="2 3">
    <name type="scientific">Hyphomonas pacifica</name>
    <dbReference type="NCBI Taxonomy" id="1280941"/>
    <lineage>
        <taxon>Bacteria</taxon>
        <taxon>Pseudomonadati</taxon>
        <taxon>Pseudomonadota</taxon>
        <taxon>Alphaproteobacteria</taxon>
        <taxon>Hyphomonadales</taxon>
        <taxon>Hyphomonadaceae</taxon>
        <taxon>Hyphomonas</taxon>
    </lineage>
</organism>
<name>A0A8B2PPM9_9PROT</name>
<proteinExistence type="predicted"/>
<dbReference type="AlphaFoldDB" id="A0A8B2PPM9"/>
<reference evidence="2 3" key="1">
    <citation type="submission" date="2013-04" db="EMBL/GenBank/DDBJ databases">
        <title>Hyphomonas sp. T24B3 Genome Sequencing.</title>
        <authorList>
            <person name="Lai Q."/>
            <person name="Shao Z."/>
        </authorList>
    </citation>
    <scope>NUCLEOTIDE SEQUENCE [LARGE SCALE GENOMIC DNA]</scope>
    <source>
        <strain evidence="2 3">T24B3</strain>
    </source>
</reference>
<dbReference type="EMBL" id="AWFB01000012">
    <property type="protein sequence ID" value="RAN34241.1"/>
    <property type="molecule type" value="Genomic_DNA"/>
</dbReference>
<evidence type="ECO:0000313" key="3">
    <source>
        <dbReference type="Proteomes" id="UP000249123"/>
    </source>
</evidence>
<evidence type="ECO:0000313" key="2">
    <source>
        <dbReference type="EMBL" id="RAN34241.1"/>
    </source>
</evidence>
<sequence length="85" mass="8967">MGWSGSATPPVHMGAVHPREAEGIIGRVPESFGPAASHVTGRDRHEYTLAREGGGKLFSQALISFGKTCQACRIAAVYVPVKSFA</sequence>
<keyword evidence="3" id="KW-1185">Reference proteome</keyword>
<comment type="caution">
    <text evidence="2">The sequence shown here is derived from an EMBL/GenBank/DDBJ whole genome shotgun (WGS) entry which is preliminary data.</text>
</comment>
<protein>
    <submittedName>
        <fullName evidence="2">Uncharacterized protein</fullName>
    </submittedName>
</protein>
<gene>
    <name evidence="2" type="ORF">HY3_01155</name>
</gene>
<feature type="region of interest" description="Disordered" evidence="1">
    <location>
        <begin position="1"/>
        <end position="20"/>
    </location>
</feature>
<evidence type="ECO:0000256" key="1">
    <source>
        <dbReference type="SAM" id="MobiDB-lite"/>
    </source>
</evidence>